<evidence type="ECO:0000256" key="9">
    <source>
        <dbReference type="ARBA" id="ARBA00023122"/>
    </source>
</evidence>
<feature type="binding site" evidence="13 15">
    <location>
        <begin position="271"/>
        <end position="273"/>
    </location>
    <ligand>
        <name>NAD(+)</name>
        <dbReference type="ChEBI" id="CHEBI:57540"/>
    </ligand>
</feature>
<evidence type="ECO:0000256" key="10">
    <source>
        <dbReference type="ARBA" id="ARBA00023242"/>
    </source>
</evidence>
<dbReference type="PROSITE" id="PS00487">
    <property type="entry name" value="IMP_DH_GMP_RED"/>
    <property type="match status" value="1"/>
</dbReference>
<dbReference type="GO" id="GO:0005737">
    <property type="term" value="C:cytoplasm"/>
    <property type="evidence" value="ECO:0007669"/>
    <property type="project" value="UniProtKB-SubCell"/>
</dbReference>
<dbReference type="FunFam" id="3.20.20.70:FF:000007">
    <property type="entry name" value="Chromosome 19 SCAF14664, whole genome shotgun sequence"/>
    <property type="match status" value="1"/>
</dbReference>
<evidence type="ECO:0000256" key="16">
    <source>
        <dbReference type="PIRSR" id="PIRSR000130-4"/>
    </source>
</evidence>
<dbReference type="GO" id="GO:0006183">
    <property type="term" value="P:GTP biosynthetic process"/>
    <property type="evidence" value="ECO:0007669"/>
    <property type="project" value="TreeGrafter"/>
</dbReference>
<keyword evidence="10 13" id="KW-0539">Nucleus</keyword>
<feature type="domain" description="CBS" evidence="20">
    <location>
        <begin position="176"/>
        <end position="234"/>
    </location>
</feature>
<feature type="binding site" evidence="13">
    <location>
        <position position="326"/>
    </location>
    <ligand>
        <name>IMP</name>
        <dbReference type="ChEBI" id="CHEBI:58053"/>
    </ligand>
</feature>
<evidence type="ECO:0000256" key="13">
    <source>
        <dbReference type="HAMAP-Rule" id="MF_03156"/>
    </source>
</evidence>
<evidence type="ECO:0000256" key="14">
    <source>
        <dbReference type="PIRSR" id="PIRSR000130-1"/>
    </source>
</evidence>
<dbReference type="InterPro" id="IPR015875">
    <property type="entry name" value="IMP_DH/GMP_Rdtase_CS"/>
</dbReference>
<dbReference type="PIRSF" id="PIRSF000130">
    <property type="entry name" value="IMPDH"/>
    <property type="match status" value="1"/>
</dbReference>
<dbReference type="EC" id="1.1.1.205" evidence="13 19"/>
<evidence type="ECO:0000256" key="4">
    <source>
        <dbReference type="ARBA" id="ARBA00022749"/>
    </source>
</evidence>
<dbReference type="GO" id="GO:0000166">
    <property type="term" value="F:nucleotide binding"/>
    <property type="evidence" value="ECO:0007669"/>
    <property type="project" value="UniProtKB-UniRule"/>
</dbReference>
<feature type="binding site" evidence="13">
    <location>
        <begin position="375"/>
        <end position="377"/>
    </location>
    <ligand>
        <name>IMP</name>
        <dbReference type="ChEBI" id="CHEBI:58053"/>
    </ligand>
</feature>
<evidence type="ECO:0000256" key="18">
    <source>
        <dbReference type="RuleBase" id="RU003927"/>
    </source>
</evidence>
<feature type="binding site" evidence="13">
    <location>
        <begin position="422"/>
        <end position="426"/>
    </location>
    <ligand>
        <name>IMP</name>
        <dbReference type="ChEBI" id="CHEBI:58053"/>
    </ligand>
</feature>
<dbReference type="Pfam" id="PF00571">
    <property type="entry name" value="CBS"/>
    <property type="match status" value="2"/>
</dbReference>
<reference evidence="21" key="1">
    <citation type="submission" date="2025-08" db="UniProtKB">
        <authorList>
            <consortium name="Ensembl"/>
        </authorList>
    </citation>
    <scope>IDENTIFICATION</scope>
</reference>
<dbReference type="CDD" id="cd00381">
    <property type="entry name" value="IMPDH"/>
    <property type="match status" value="1"/>
</dbReference>
<evidence type="ECO:0000256" key="6">
    <source>
        <dbReference type="ARBA" id="ARBA00022958"/>
    </source>
</evidence>
<keyword evidence="4 13" id="KW-0332">GMP biosynthesis</keyword>
<organism evidence="21 22">
    <name type="scientific">Sinocyclocheilus rhinocerous</name>
    <dbReference type="NCBI Taxonomy" id="307959"/>
    <lineage>
        <taxon>Eukaryota</taxon>
        <taxon>Metazoa</taxon>
        <taxon>Chordata</taxon>
        <taxon>Craniata</taxon>
        <taxon>Vertebrata</taxon>
        <taxon>Euteleostomi</taxon>
        <taxon>Actinopterygii</taxon>
        <taxon>Neopterygii</taxon>
        <taxon>Teleostei</taxon>
        <taxon>Ostariophysi</taxon>
        <taxon>Cypriniformes</taxon>
        <taxon>Cyprinidae</taxon>
        <taxon>Cyprininae</taxon>
        <taxon>Sinocyclocheilus</taxon>
    </lineage>
</organism>
<feature type="binding site" evidence="13">
    <location>
        <begin position="398"/>
        <end position="399"/>
    </location>
    <ligand>
        <name>IMP</name>
        <dbReference type="ChEBI" id="CHEBI:58053"/>
    </ligand>
</feature>
<proteinExistence type="inferred from homology"/>
<dbReference type="SMART" id="SM00116">
    <property type="entry name" value="CBS"/>
    <property type="match status" value="2"/>
</dbReference>
<dbReference type="GO" id="GO:0006177">
    <property type="term" value="P:GMP biosynthetic process"/>
    <property type="evidence" value="ECO:0007669"/>
    <property type="project" value="UniProtKB-UniRule"/>
</dbReference>
<dbReference type="PANTHER" id="PTHR11911:SF74">
    <property type="entry name" value="INOSINE-5'-MONOPHOSPHATE DEHYDROGENASE 1"/>
    <property type="match status" value="1"/>
</dbReference>
<evidence type="ECO:0000256" key="7">
    <source>
        <dbReference type="ARBA" id="ARBA00023002"/>
    </source>
</evidence>
<dbReference type="Ensembl" id="ENSSRHT00000075276.1">
    <property type="protein sequence ID" value="ENSSRHP00000073278.1"/>
    <property type="gene ID" value="ENSSRHG00000035356.1"/>
</dbReference>
<evidence type="ECO:0000256" key="11">
    <source>
        <dbReference type="ARBA" id="ARBA00024330"/>
    </source>
</evidence>
<evidence type="ECO:0000256" key="15">
    <source>
        <dbReference type="PIRSR" id="PIRSR000130-3"/>
    </source>
</evidence>
<comment type="subcellular location">
    <subcellularLocation>
        <location evidence="13">Cytoplasm</location>
    </subcellularLocation>
    <subcellularLocation>
        <location evidence="13">Nucleus</location>
    </subcellularLocation>
</comment>
<keyword evidence="7 13" id="KW-0560">Oxidoreductase</keyword>
<evidence type="ECO:0000259" key="20">
    <source>
        <dbReference type="PROSITE" id="PS51371"/>
    </source>
</evidence>
<dbReference type="InterPro" id="IPR000644">
    <property type="entry name" value="CBS_dom"/>
</dbReference>
<evidence type="ECO:0000313" key="21">
    <source>
        <dbReference type="Ensembl" id="ENSSRHP00000073278.1"/>
    </source>
</evidence>
<evidence type="ECO:0000256" key="3">
    <source>
        <dbReference type="ARBA" id="ARBA00022737"/>
    </source>
</evidence>
<comment type="subunit">
    <text evidence="13">Homotetramer.</text>
</comment>
<reference evidence="21" key="2">
    <citation type="submission" date="2025-09" db="UniProtKB">
        <authorList>
            <consortium name="Ensembl"/>
        </authorList>
    </citation>
    <scope>IDENTIFICATION</scope>
</reference>
<comment type="function">
    <text evidence="13">Catalyzes the conversion of inosine 5'-phosphate (IMP) to xanthosine 5'-phosphate (XMP), the first committed and rate-limiting step in the de novo synthesis of guanine nucleotides, and therefore plays an important role in the regulation of cell growth.</text>
</comment>
<keyword evidence="8 13" id="KW-0520">NAD</keyword>
<keyword evidence="2 13" id="KW-0479">Metal-binding</keyword>
<keyword evidence="5 13" id="KW-0658">Purine biosynthesis</keyword>
<sequence>MADYLISGGTGYVPEDGLTAQQLFAIGDGLTYSDFLILPGFIDFTSDEVDLTSALTRKITLKTPLISSPMDTVTESSMAIAMALMGGIGIIHHNCTPEFQANEVRKVKQGFITDPVVMSPRHTVGDVFEAKVRHGFSGIPVTETGKMGSKLVGIVTSRDIDFLSEKDYDRPLEEAMTKREDLVVAPAGVTLKEANDILQRSKKGKLPIVNDSDELVAIIARTDLKKNRDYPLASKDSRKQLLCGSAIGTREDDKYRLDLLMQAGVDMIVLDSSQGNSVFQISMINYIKQKYPELQVVGGNVVTAAQAKHLIDAGVDALRVGMGCGSICITQEGMCEKRCMNGKRKNVMACGRPQGTSVYKVAEYARRFGVPVIADGGIQTVGHVVKALALGASTVMMGSLLAATTEAPGEYFFSDGVRLKKYRGMGSLDAMEKNNSSQKRYFSEGDKVKVAQGVSGSVQDKGSIHKFVPYLIAGIQHGCQDIGAKSLSILRSMMYSGELKFEKRTMSAQVEGGVHGLHSYEKRLY</sequence>
<dbReference type="Proteomes" id="UP000472270">
    <property type="component" value="Unassembled WGS sequence"/>
</dbReference>
<evidence type="ECO:0000313" key="22">
    <source>
        <dbReference type="Proteomes" id="UP000472270"/>
    </source>
</evidence>
<dbReference type="InterPro" id="IPR001093">
    <property type="entry name" value="IMP_DH_GMPRt"/>
</dbReference>
<feature type="binding site" description="in other chain" evidence="13 16">
    <location>
        <position position="323"/>
    </location>
    <ligand>
        <name>K(+)</name>
        <dbReference type="ChEBI" id="CHEBI:29103"/>
        <note>ligand shared between two tetrameric partners</note>
    </ligand>
</feature>
<feature type="binding site" description="in other chain" evidence="13 16">
    <location>
        <position position="325"/>
    </location>
    <ligand>
        <name>K(+)</name>
        <dbReference type="ChEBI" id="CHEBI:29103"/>
        <note>ligand shared between two tetrameric partners</note>
    </ligand>
</feature>
<feature type="domain" description="CBS" evidence="20">
    <location>
        <begin position="111"/>
        <end position="172"/>
    </location>
</feature>
<keyword evidence="1 13" id="KW-0963">Cytoplasm</keyword>
<keyword evidence="9 17" id="KW-0129">CBS domain</keyword>
<comment type="cofactor">
    <cofactor evidence="13">
        <name>K(+)</name>
        <dbReference type="ChEBI" id="CHEBI:29103"/>
    </cofactor>
</comment>
<comment type="caution">
    <text evidence="13">Lacks conserved residue(s) required for the propagation of feature annotation.</text>
</comment>
<comment type="similarity">
    <text evidence="13 18">Belongs to the IMPDH/GMPR family.</text>
</comment>
<dbReference type="Pfam" id="PF00478">
    <property type="entry name" value="IMPDH"/>
    <property type="match status" value="1"/>
</dbReference>
<dbReference type="GO" id="GO:0046872">
    <property type="term" value="F:metal ion binding"/>
    <property type="evidence" value="ECO:0007669"/>
    <property type="project" value="UniProtKB-UniRule"/>
</dbReference>
<dbReference type="InterPro" id="IPR013785">
    <property type="entry name" value="Aldolase_TIM"/>
</dbReference>
<feature type="binding site" evidence="13">
    <location>
        <position position="507"/>
    </location>
    <ligand>
        <name>K(+)</name>
        <dbReference type="ChEBI" id="CHEBI:29103"/>
        <note>ligand shared between two tetrameric partners</note>
    </ligand>
</feature>
<name>A0A673L4M3_9TELE</name>
<keyword evidence="22" id="KW-1185">Reference proteome</keyword>
<evidence type="ECO:0000256" key="8">
    <source>
        <dbReference type="ARBA" id="ARBA00023027"/>
    </source>
</evidence>
<dbReference type="InterPro" id="IPR005990">
    <property type="entry name" value="IMP_DH"/>
</dbReference>
<evidence type="ECO:0000256" key="17">
    <source>
        <dbReference type="PROSITE-ProRule" id="PRU00703"/>
    </source>
</evidence>
<dbReference type="UniPathway" id="UPA00601">
    <property type="reaction ID" value="UER00295"/>
</dbReference>
<keyword evidence="3" id="KW-0677">Repeat</keyword>
<dbReference type="GO" id="GO:0003938">
    <property type="term" value="F:IMP dehydrogenase activity"/>
    <property type="evidence" value="ECO:0007669"/>
    <property type="project" value="UniProtKB-UniRule"/>
</dbReference>
<comment type="pathway">
    <text evidence="11 13 19">Purine metabolism; XMP biosynthesis via de novo pathway; XMP from IMP: step 1/1.</text>
</comment>
<feature type="active site" description="Thioimidate intermediate" evidence="13 14">
    <location>
        <position position="328"/>
    </location>
</feature>
<accession>A0A673L4M3</accession>
<feature type="active site" description="Proton acceptor" evidence="13 14">
    <location>
        <position position="440"/>
    </location>
</feature>
<comment type="catalytic activity">
    <reaction evidence="12 13 19">
        <text>IMP + NAD(+) + H2O = XMP + NADH + H(+)</text>
        <dbReference type="Rhea" id="RHEA:11708"/>
        <dbReference type="ChEBI" id="CHEBI:15377"/>
        <dbReference type="ChEBI" id="CHEBI:15378"/>
        <dbReference type="ChEBI" id="CHEBI:57464"/>
        <dbReference type="ChEBI" id="CHEBI:57540"/>
        <dbReference type="ChEBI" id="CHEBI:57945"/>
        <dbReference type="ChEBI" id="CHEBI:58053"/>
        <dbReference type="EC" id="1.1.1.205"/>
    </reaction>
</comment>
<feature type="binding site" evidence="13">
    <location>
        <position position="452"/>
    </location>
    <ligand>
        <name>IMP</name>
        <dbReference type="ChEBI" id="CHEBI:58053"/>
    </ligand>
</feature>
<dbReference type="Gene3D" id="3.20.20.70">
    <property type="entry name" value="Aldolase class I"/>
    <property type="match status" value="1"/>
</dbReference>
<evidence type="ECO:0000256" key="5">
    <source>
        <dbReference type="ARBA" id="ARBA00022755"/>
    </source>
</evidence>
<dbReference type="SMART" id="SM01240">
    <property type="entry name" value="IMPDH"/>
    <property type="match status" value="1"/>
</dbReference>
<dbReference type="HAMAP" id="MF_01964">
    <property type="entry name" value="IMPDH"/>
    <property type="match status" value="1"/>
</dbReference>
<keyword evidence="6 13" id="KW-0630">Potassium</keyword>
<protein>
    <recommendedName>
        <fullName evidence="13 19">Inosine-5'-monophosphate dehydrogenase</fullName>
        <shortName evidence="13">IMP dehydrogenase</shortName>
        <shortName evidence="13">IMPD</shortName>
        <shortName evidence="13">IMPDH</shortName>
        <ecNumber evidence="13 19">1.1.1.205</ecNumber>
    </recommendedName>
</protein>
<dbReference type="AlphaFoldDB" id="A0A673L4M3"/>
<evidence type="ECO:0000256" key="1">
    <source>
        <dbReference type="ARBA" id="ARBA00022490"/>
    </source>
</evidence>
<feature type="binding site" description="in other chain" evidence="13 16">
    <location>
        <position position="328"/>
    </location>
    <ligand>
        <name>K(+)</name>
        <dbReference type="ChEBI" id="CHEBI:29103"/>
        <note>ligand shared between two tetrameric partners</note>
    </ligand>
</feature>
<feature type="binding site" evidence="13 15">
    <location>
        <begin position="321"/>
        <end position="323"/>
    </location>
    <ligand>
        <name>NAD(+)</name>
        <dbReference type="ChEBI" id="CHEBI:57540"/>
    </ligand>
</feature>
<dbReference type="PANTHER" id="PTHR11911">
    <property type="entry name" value="INOSINE-5-MONOPHOSPHATE DEHYDROGENASE RELATED"/>
    <property type="match status" value="1"/>
</dbReference>
<dbReference type="PROSITE" id="PS51371">
    <property type="entry name" value="CBS"/>
    <property type="match status" value="2"/>
</dbReference>
<evidence type="ECO:0000256" key="19">
    <source>
        <dbReference type="RuleBase" id="RU003928"/>
    </source>
</evidence>
<dbReference type="SUPFAM" id="SSF51412">
    <property type="entry name" value="Inosine monophosphate dehydrogenase (IMPDH)"/>
    <property type="match status" value="2"/>
</dbReference>
<evidence type="ECO:0000256" key="12">
    <source>
        <dbReference type="ARBA" id="ARBA00048028"/>
    </source>
</evidence>
<dbReference type="GO" id="GO:0005634">
    <property type="term" value="C:nucleus"/>
    <property type="evidence" value="ECO:0007669"/>
    <property type="project" value="UniProtKB-SubCell"/>
</dbReference>
<evidence type="ECO:0000256" key="2">
    <source>
        <dbReference type="ARBA" id="ARBA00022723"/>
    </source>
</evidence>
<gene>
    <name evidence="21" type="primary">LOC107710381</name>
    <name evidence="13" type="synonym">IMPDH</name>
</gene>
<comment type="activity regulation">
    <text evidence="13">Mycophenolic acid (MPA) is a non-competitive inhibitor that prevents formation of the closed enzyme conformation by binding to the same site as the amobile flap. In contrast, mizoribine monophosphate (MZP) is a competitive inhibitor that induces the closed conformation. MPA is a potent inhibitor of mammalian IMPDHs but a poor inhibitor of the bacterial enzymes. MZP is a more potent inhibitor of bacterial IMPDH.</text>
</comment>
<dbReference type="CDD" id="cd04601">
    <property type="entry name" value="CBS_pair_IMPDH"/>
    <property type="match status" value="1"/>
</dbReference>
<dbReference type="NCBIfam" id="TIGR01302">
    <property type="entry name" value="IMP_dehydrog"/>
    <property type="match status" value="1"/>
</dbReference>